<dbReference type="WBParaSite" id="scaffold1067_cov296.g2361">
    <property type="protein sequence ID" value="scaffold1067_cov296.g2361"/>
    <property type="gene ID" value="scaffold1067_cov296.g2361"/>
</dbReference>
<dbReference type="GO" id="GO:0022900">
    <property type="term" value="P:electron transport chain"/>
    <property type="evidence" value="ECO:0007669"/>
    <property type="project" value="InterPro"/>
</dbReference>
<sequence length="254" mass="28614">MFAFSSIAKRCARPFVFSTRTLIEIGPADAAPLNSPIEGQGKYMKRPAVIPAVESSGKETIDVLGERHKLPEVIPLEVDSNKEVMDIGGVPEEHREGRRAVIYKPARNAMQSGWNNVTAWKIELDNRERWEDQTIGWCSSGDPLSNINMALSFAFKDDAINFCEKNRWAYEIREPEERKIVPKAYENNSEVLNNFGTDQTSVKNLLIENGQLIETAATCQRMGRLECQETLRKNLILLAKLVEPYCGAQIIQVS</sequence>
<evidence type="ECO:0000256" key="3">
    <source>
        <dbReference type="ARBA" id="ARBA00007945"/>
    </source>
</evidence>
<feature type="domain" description="SS18 N-terminal" evidence="13">
    <location>
        <begin position="198"/>
        <end position="244"/>
    </location>
</feature>
<comment type="similarity">
    <text evidence="2 12">Belongs to the complex I NDUFS4 subunit family.</text>
</comment>
<dbReference type="Pfam" id="PF05030">
    <property type="entry name" value="SSXT"/>
    <property type="match status" value="1"/>
</dbReference>
<dbReference type="GO" id="GO:0005743">
    <property type="term" value="C:mitochondrial inner membrane"/>
    <property type="evidence" value="ECO:0007669"/>
    <property type="project" value="UniProtKB-SubCell"/>
</dbReference>
<evidence type="ECO:0000256" key="6">
    <source>
        <dbReference type="ARBA" id="ARBA00022660"/>
    </source>
</evidence>
<evidence type="ECO:0000256" key="2">
    <source>
        <dbReference type="ARBA" id="ARBA00005882"/>
    </source>
</evidence>
<evidence type="ECO:0000256" key="4">
    <source>
        <dbReference type="ARBA" id="ARBA00015796"/>
    </source>
</evidence>
<keyword evidence="11 12" id="KW-0472">Membrane</keyword>
<evidence type="ECO:0000256" key="8">
    <source>
        <dbReference type="ARBA" id="ARBA00022946"/>
    </source>
</evidence>
<keyword evidence="9 12" id="KW-0249">Electron transport</keyword>
<keyword evidence="10 12" id="KW-0496">Mitochondrion</keyword>
<protein>
    <recommendedName>
        <fullName evidence="4 12">NADH dehydrogenase [ubiquinone] iron-sulfur protein 4, mitochondrial</fullName>
    </recommendedName>
</protein>
<keyword evidence="6 12" id="KW-0679">Respiratory chain</keyword>
<accession>A0A915LFN1</accession>
<keyword evidence="5 12" id="KW-0813">Transport</keyword>
<evidence type="ECO:0000256" key="9">
    <source>
        <dbReference type="ARBA" id="ARBA00022982"/>
    </source>
</evidence>
<comment type="similarity">
    <text evidence="3">Belongs to the SS18 family.</text>
</comment>
<evidence type="ECO:0000313" key="15">
    <source>
        <dbReference type="WBParaSite" id="scaffold1067_cov296.g2361"/>
    </source>
</evidence>
<dbReference type="PANTHER" id="PTHR12219:SF8">
    <property type="entry name" value="NADH DEHYDROGENASE [UBIQUINONE] IRON-SULFUR PROTEIN 4, MITOCHONDRIAL"/>
    <property type="match status" value="1"/>
</dbReference>
<evidence type="ECO:0000256" key="5">
    <source>
        <dbReference type="ARBA" id="ARBA00022448"/>
    </source>
</evidence>
<dbReference type="AlphaFoldDB" id="A0A915LFN1"/>
<evidence type="ECO:0000256" key="1">
    <source>
        <dbReference type="ARBA" id="ARBA00003195"/>
    </source>
</evidence>
<name>A0A915LFN1_MELJA</name>
<dbReference type="Gene3D" id="3.30.160.190">
    <property type="entry name" value="atu1810 like domain"/>
    <property type="match status" value="1"/>
</dbReference>
<keyword evidence="7 12" id="KW-0999">Mitochondrion inner membrane</keyword>
<dbReference type="InterPro" id="IPR007726">
    <property type="entry name" value="SS18_N"/>
</dbReference>
<evidence type="ECO:0000256" key="7">
    <source>
        <dbReference type="ARBA" id="ARBA00022792"/>
    </source>
</evidence>
<evidence type="ECO:0000259" key="13">
    <source>
        <dbReference type="Pfam" id="PF05030"/>
    </source>
</evidence>
<reference evidence="15" key="1">
    <citation type="submission" date="2022-11" db="UniProtKB">
        <authorList>
            <consortium name="WormBaseParasite"/>
        </authorList>
    </citation>
    <scope>IDENTIFICATION</scope>
</reference>
<proteinExistence type="inferred from homology"/>
<dbReference type="Pfam" id="PF04800">
    <property type="entry name" value="NDUS4"/>
    <property type="match status" value="1"/>
</dbReference>
<dbReference type="PANTHER" id="PTHR12219">
    <property type="entry name" value="NADH-UBIQUINONE OXIDOREDUCTASE"/>
    <property type="match status" value="1"/>
</dbReference>
<dbReference type="FunFam" id="3.30.160.190:FF:000001">
    <property type="entry name" value="NADH-ubiquinone oxidoreductase 21 kDa subunit mitochondrial"/>
    <property type="match status" value="1"/>
</dbReference>
<keyword evidence="14" id="KW-1185">Reference proteome</keyword>
<dbReference type="InterPro" id="IPR038532">
    <property type="entry name" value="NDUFS4-like_sf"/>
</dbReference>
<comment type="subcellular location">
    <subcellularLocation>
        <location evidence="12">Mitochondrion inner membrane</location>
        <topology evidence="12">Peripheral membrane protein</topology>
        <orientation evidence="12">Matrix side</orientation>
    </subcellularLocation>
</comment>
<evidence type="ECO:0000256" key="11">
    <source>
        <dbReference type="ARBA" id="ARBA00023136"/>
    </source>
</evidence>
<dbReference type="Proteomes" id="UP000887561">
    <property type="component" value="Unplaced"/>
</dbReference>
<comment type="function">
    <text evidence="1 12">Accessory subunit of the mitochondrial membrane respiratory chain NADH dehydrogenase (Complex I), that is believed not to be involved in catalysis. Complex I functions in the transfer of electrons from NADH to the respiratory chain. The immediate electron acceptor for the enzyme is believed to be ubiquinone.</text>
</comment>
<organism evidence="14 15">
    <name type="scientific">Meloidogyne javanica</name>
    <name type="common">Root-knot nematode worm</name>
    <dbReference type="NCBI Taxonomy" id="6303"/>
    <lineage>
        <taxon>Eukaryota</taxon>
        <taxon>Metazoa</taxon>
        <taxon>Ecdysozoa</taxon>
        <taxon>Nematoda</taxon>
        <taxon>Chromadorea</taxon>
        <taxon>Rhabditida</taxon>
        <taxon>Tylenchina</taxon>
        <taxon>Tylenchomorpha</taxon>
        <taxon>Tylenchoidea</taxon>
        <taxon>Meloidogynidae</taxon>
        <taxon>Meloidogyninae</taxon>
        <taxon>Meloidogyne</taxon>
        <taxon>Meloidogyne incognita group</taxon>
    </lineage>
</organism>
<evidence type="ECO:0000313" key="14">
    <source>
        <dbReference type="Proteomes" id="UP000887561"/>
    </source>
</evidence>
<keyword evidence="8 12" id="KW-0809">Transit peptide</keyword>
<evidence type="ECO:0000256" key="10">
    <source>
        <dbReference type="ARBA" id="ARBA00023128"/>
    </source>
</evidence>
<evidence type="ECO:0000256" key="12">
    <source>
        <dbReference type="RuleBase" id="RU367010"/>
    </source>
</evidence>
<dbReference type="InterPro" id="IPR006885">
    <property type="entry name" value="NADH_UbQ_FeS_4_mit-like"/>
</dbReference>